<dbReference type="KEGG" id="ccp:CHC_T00000318001"/>
<name>R7QPX6_CHOCR</name>
<proteinExistence type="predicted"/>
<accession>R7QPX6</accession>
<dbReference type="EMBL" id="HG002049">
    <property type="protein sequence ID" value="CDF39511.1"/>
    <property type="molecule type" value="Genomic_DNA"/>
</dbReference>
<evidence type="ECO:0000313" key="1">
    <source>
        <dbReference type="EMBL" id="CDF39511.1"/>
    </source>
</evidence>
<gene>
    <name evidence="1" type="ORF">CHC_T00000318001</name>
</gene>
<organism evidence="1 2">
    <name type="scientific">Chondrus crispus</name>
    <name type="common">Carrageen Irish moss</name>
    <name type="synonym">Polymorpha crispa</name>
    <dbReference type="NCBI Taxonomy" id="2769"/>
    <lineage>
        <taxon>Eukaryota</taxon>
        <taxon>Rhodophyta</taxon>
        <taxon>Florideophyceae</taxon>
        <taxon>Rhodymeniophycidae</taxon>
        <taxon>Gigartinales</taxon>
        <taxon>Gigartinaceae</taxon>
        <taxon>Chondrus</taxon>
    </lineage>
</organism>
<reference evidence="2" key="1">
    <citation type="journal article" date="2013" name="Proc. Natl. Acad. Sci. U.S.A.">
        <title>Genome structure and metabolic features in the red seaweed Chondrus crispus shed light on evolution of the Archaeplastida.</title>
        <authorList>
            <person name="Collen J."/>
            <person name="Porcel B."/>
            <person name="Carre W."/>
            <person name="Ball S.G."/>
            <person name="Chaparro C."/>
            <person name="Tonon T."/>
            <person name="Barbeyron T."/>
            <person name="Michel G."/>
            <person name="Noel B."/>
            <person name="Valentin K."/>
            <person name="Elias M."/>
            <person name="Artiguenave F."/>
            <person name="Arun A."/>
            <person name="Aury J.M."/>
            <person name="Barbosa-Neto J.F."/>
            <person name="Bothwell J.H."/>
            <person name="Bouget F.Y."/>
            <person name="Brillet L."/>
            <person name="Cabello-Hurtado F."/>
            <person name="Capella-Gutierrez S."/>
            <person name="Charrier B."/>
            <person name="Cladiere L."/>
            <person name="Cock J.M."/>
            <person name="Coelho S.M."/>
            <person name="Colleoni C."/>
            <person name="Czjzek M."/>
            <person name="Da Silva C."/>
            <person name="Delage L."/>
            <person name="Denoeud F."/>
            <person name="Deschamps P."/>
            <person name="Dittami S.M."/>
            <person name="Gabaldon T."/>
            <person name="Gachon C.M."/>
            <person name="Groisillier A."/>
            <person name="Herve C."/>
            <person name="Jabbari K."/>
            <person name="Katinka M."/>
            <person name="Kloareg B."/>
            <person name="Kowalczyk N."/>
            <person name="Labadie K."/>
            <person name="Leblanc C."/>
            <person name="Lopez P.J."/>
            <person name="McLachlan D.H."/>
            <person name="Meslet-Cladiere L."/>
            <person name="Moustafa A."/>
            <person name="Nehr Z."/>
            <person name="Nyvall Collen P."/>
            <person name="Panaud O."/>
            <person name="Partensky F."/>
            <person name="Poulain J."/>
            <person name="Rensing S.A."/>
            <person name="Rousvoal S."/>
            <person name="Samson G."/>
            <person name="Symeonidi A."/>
            <person name="Weissenbach J."/>
            <person name="Zambounis A."/>
            <person name="Wincker P."/>
            <person name="Boyen C."/>
        </authorList>
    </citation>
    <scope>NUCLEOTIDE SEQUENCE [LARGE SCALE GENOMIC DNA]</scope>
    <source>
        <strain evidence="2">cv. Stackhouse</strain>
    </source>
</reference>
<dbReference type="Proteomes" id="UP000012073">
    <property type="component" value="Unassembled WGS sequence"/>
</dbReference>
<keyword evidence="2" id="KW-1185">Reference proteome</keyword>
<dbReference type="Gramene" id="CDF39511">
    <property type="protein sequence ID" value="CDF39511"/>
    <property type="gene ID" value="CHC_T00000318001"/>
</dbReference>
<dbReference type="GeneID" id="17327153"/>
<protein>
    <submittedName>
        <fullName evidence="1">Uncharacterized protein</fullName>
    </submittedName>
</protein>
<evidence type="ECO:0000313" key="2">
    <source>
        <dbReference type="Proteomes" id="UP000012073"/>
    </source>
</evidence>
<sequence>MRKQYKGLLDFSTCMDSGDHSDRGGALFMKQWMSIEIERMPKSAMRTCGIAQLPDAFPSVISRNSLGEENECSQR</sequence>
<dbReference type="AlphaFoldDB" id="R7QPX6"/>
<dbReference type="RefSeq" id="XP_005719422.1">
    <property type="nucleotide sequence ID" value="XM_005719365.1"/>
</dbReference>